<comment type="caution">
    <text evidence="2">The sequence shown here is derived from an EMBL/GenBank/DDBJ whole genome shotgun (WGS) entry which is preliminary data.</text>
</comment>
<reference evidence="2" key="1">
    <citation type="submission" date="2023-04" db="EMBL/GenBank/DDBJ databases">
        <title>Phytophthora fragariaefolia NBRC 109709.</title>
        <authorList>
            <person name="Ichikawa N."/>
            <person name="Sato H."/>
            <person name="Tonouchi N."/>
        </authorList>
    </citation>
    <scope>NUCLEOTIDE SEQUENCE</scope>
    <source>
        <strain evidence="2">NBRC 109709</strain>
    </source>
</reference>
<evidence type="ECO:0000313" key="2">
    <source>
        <dbReference type="EMBL" id="GMF46999.1"/>
    </source>
</evidence>
<protein>
    <submittedName>
        <fullName evidence="2">Unnamed protein product</fullName>
    </submittedName>
</protein>
<keyword evidence="3" id="KW-1185">Reference proteome</keyword>
<gene>
    <name evidence="2" type="ORF">Pfra01_001754800</name>
</gene>
<accession>A0A9W6XWZ2</accession>
<proteinExistence type="predicted"/>
<dbReference type="EMBL" id="BSXT01002065">
    <property type="protein sequence ID" value="GMF46999.1"/>
    <property type="molecule type" value="Genomic_DNA"/>
</dbReference>
<name>A0A9W6XWZ2_9STRA</name>
<sequence length="80" mass="8689">MNSNTRSPNIDTQRCLTMAIDHLEKHGQRNVAETPDTLGLSPHTRRPSLPAQNPDLESAHGGGSLWQAAQSEVILDASFV</sequence>
<evidence type="ECO:0000313" key="3">
    <source>
        <dbReference type="Proteomes" id="UP001165121"/>
    </source>
</evidence>
<feature type="region of interest" description="Disordered" evidence="1">
    <location>
        <begin position="26"/>
        <end position="64"/>
    </location>
</feature>
<dbReference type="AlphaFoldDB" id="A0A9W6XWZ2"/>
<dbReference type="Proteomes" id="UP001165121">
    <property type="component" value="Unassembled WGS sequence"/>
</dbReference>
<evidence type="ECO:0000256" key="1">
    <source>
        <dbReference type="SAM" id="MobiDB-lite"/>
    </source>
</evidence>
<organism evidence="2 3">
    <name type="scientific">Phytophthora fragariaefolia</name>
    <dbReference type="NCBI Taxonomy" id="1490495"/>
    <lineage>
        <taxon>Eukaryota</taxon>
        <taxon>Sar</taxon>
        <taxon>Stramenopiles</taxon>
        <taxon>Oomycota</taxon>
        <taxon>Peronosporomycetes</taxon>
        <taxon>Peronosporales</taxon>
        <taxon>Peronosporaceae</taxon>
        <taxon>Phytophthora</taxon>
    </lineage>
</organism>